<dbReference type="InterPro" id="IPR029058">
    <property type="entry name" value="AB_hydrolase_fold"/>
</dbReference>
<accession>A0A420W6X8</accession>
<organism evidence="2 3">
    <name type="scientific">Thermovibrio guaymasensis</name>
    <dbReference type="NCBI Taxonomy" id="240167"/>
    <lineage>
        <taxon>Bacteria</taxon>
        <taxon>Pseudomonadati</taxon>
        <taxon>Aquificota</taxon>
        <taxon>Aquificia</taxon>
        <taxon>Desulfurobacteriales</taxon>
        <taxon>Desulfurobacteriaceae</taxon>
        <taxon>Thermovibrio</taxon>
    </lineage>
</organism>
<dbReference type="OrthoDB" id="9773293at2"/>
<dbReference type="InterPro" id="IPR050266">
    <property type="entry name" value="AB_hydrolase_sf"/>
</dbReference>
<sequence length="205" mass="23471">MIYTLHGWSFSREVWRGTPFERAVHLELPGHGESPFKSTNLEELSDEISEKLKPNSTLVGWSLGATVSILIAYRHPEKVRELILYAPTTSFTGLSQPEVVVKRFLKRLRRDFKGGVNFFREISSRRREKVPPLNPEVGIELLKNFTQFNCNGLVGKLKVPIKILVGDKDEITKIEGAYRVFERAPRSQLKVVPEEDHLTILQYAI</sequence>
<evidence type="ECO:0000313" key="2">
    <source>
        <dbReference type="EMBL" id="RKQ61843.1"/>
    </source>
</evidence>
<dbReference type="RefSeq" id="WP_121171241.1">
    <property type="nucleotide sequence ID" value="NZ_RBIE01000002.1"/>
</dbReference>
<dbReference type="PANTHER" id="PTHR43798">
    <property type="entry name" value="MONOACYLGLYCEROL LIPASE"/>
    <property type="match status" value="1"/>
</dbReference>
<dbReference type="Gene3D" id="3.40.50.1820">
    <property type="entry name" value="alpha/beta hydrolase"/>
    <property type="match status" value="1"/>
</dbReference>
<evidence type="ECO:0000313" key="3">
    <source>
        <dbReference type="Proteomes" id="UP000280881"/>
    </source>
</evidence>
<dbReference type="EMBL" id="RBIE01000002">
    <property type="protein sequence ID" value="RKQ61843.1"/>
    <property type="molecule type" value="Genomic_DNA"/>
</dbReference>
<gene>
    <name evidence="2" type="ORF">C7457_1295</name>
</gene>
<protein>
    <submittedName>
        <fullName evidence="2">Pimeloyl-[acyl-carrier protein] methyl ester esterase</fullName>
    </submittedName>
</protein>
<comment type="caution">
    <text evidence="2">The sequence shown here is derived from an EMBL/GenBank/DDBJ whole genome shotgun (WGS) entry which is preliminary data.</text>
</comment>
<evidence type="ECO:0000259" key="1">
    <source>
        <dbReference type="Pfam" id="PF12697"/>
    </source>
</evidence>
<dbReference type="SUPFAM" id="SSF53474">
    <property type="entry name" value="alpha/beta-Hydrolases"/>
    <property type="match status" value="1"/>
</dbReference>
<proteinExistence type="predicted"/>
<keyword evidence="3" id="KW-1185">Reference proteome</keyword>
<dbReference type="Pfam" id="PF12697">
    <property type="entry name" value="Abhydrolase_6"/>
    <property type="match status" value="1"/>
</dbReference>
<feature type="domain" description="AB hydrolase-1" evidence="1">
    <location>
        <begin position="5"/>
        <end position="201"/>
    </location>
</feature>
<dbReference type="InterPro" id="IPR000073">
    <property type="entry name" value="AB_hydrolase_1"/>
</dbReference>
<name>A0A420W6X8_9BACT</name>
<dbReference type="AlphaFoldDB" id="A0A420W6X8"/>
<reference evidence="2 3" key="1">
    <citation type="submission" date="2018-10" db="EMBL/GenBank/DDBJ databases">
        <title>Genomic Encyclopedia of Type Strains, Phase IV (KMG-IV): sequencing the most valuable type-strain genomes for metagenomic binning, comparative biology and taxonomic classification.</title>
        <authorList>
            <person name="Goeker M."/>
        </authorList>
    </citation>
    <scope>NUCLEOTIDE SEQUENCE [LARGE SCALE GENOMIC DNA]</scope>
    <source>
        <strain evidence="2 3">DSM 15521</strain>
    </source>
</reference>
<dbReference type="Proteomes" id="UP000280881">
    <property type="component" value="Unassembled WGS sequence"/>
</dbReference>